<gene>
    <name evidence="2" type="ORF">APHIGO_LOCUS3090</name>
</gene>
<feature type="transmembrane region" description="Helical" evidence="1">
    <location>
        <begin position="91"/>
        <end position="112"/>
    </location>
</feature>
<dbReference type="AlphaFoldDB" id="A0A9P0NBK0"/>
<dbReference type="OrthoDB" id="6595046at2759"/>
<reference evidence="2" key="1">
    <citation type="submission" date="2022-02" db="EMBL/GenBank/DDBJ databases">
        <authorList>
            <person name="King R."/>
        </authorList>
    </citation>
    <scope>NUCLEOTIDE SEQUENCE</scope>
</reference>
<keyword evidence="1" id="KW-0812">Transmembrane</keyword>
<reference evidence="2" key="2">
    <citation type="submission" date="2022-10" db="EMBL/GenBank/DDBJ databases">
        <authorList>
            <consortium name="ENA_rothamsted_submissions"/>
            <consortium name="culmorum"/>
            <person name="King R."/>
        </authorList>
    </citation>
    <scope>NUCLEOTIDE SEQUENCE</scope>
</reference>
<organism evidence="2 3">
    <name type="scientific">Aphis gossypii</name>
    <name type="common">Cotton aphid</name>
    <dbReference type="NCBI Taxonomy" id="80765"/>
    <lineage>
        <taxon>Eukaryota</taxon>
        <taxon>Metazoa</taxon>
        <taxon>Ecdysozoa</taxon>
        <taxon>Arthropoda</taxon>
        <taxon>Hexapoda</taxon>
        <taxon>Insecta</taxon>
        <taxon>Pterygota</taxon>
        <taxon>Neoptera</taxon>
        <taxon>Paraneoptera</taxon>
        <taxon>Hemiptera</taxon>
        <taxon>Sternorrhyncha</taxon>
        <taxon>Aphidomorpha</taxon>
        <taxon>Aphidoidea</taxon>
        <taxon>Aphididae</taxon>
        <taxon>Aphidini</taxon>
        <taxon>Aphis</taxon>
        <taxon>Aphis</taxon>
    </lineage>
</organism>
<keyword evidence="1" id="KW-0472">Membrane</keyword>
<proteinExistence type="predicted"/>
<feature type="transmembrane region" description="Helical" evidence="1">
    <location>
        <begin position="12"/>
        <end position="30"/>
    </location>
</feature>
<evidence type="ECO:0000256" key="1">
    <source>
        <dbReference type="SAM" id="Phobius"/>
    </source>
</evidence>
<evidence type="ECO:0000313" key="2">
    <source>
        <dbReference type="EMBL" id="CAH1715219.1"/>
    </source>
</evidence>
<keyword evidence="1" id="KW-1133">Transmembrane helix</keyword>
<protein>
    <submittedName>
        <fullName evidence="2">Uncharacterized protein</fullName>
    </submittedName>
</protein>
<dbReference type="EMBL" id="OU899034">
    <property type="protein sequence ID" value="CAH1715219.1"/>
    <property type="molecule type" value="Genomic_DNA"/>
</dbReference>
<accession>A0A9P0NBK0</accession>
<name>A0A9P0NBK0_APHGO</name>
<keyword evidence="3" id="KW-1185">Reference proteome</keyword>
<feature type="transmembrane region" description="Helical" evidence="1">
    <location>
        <begin position="59"/>
        <end position="79"/>
    </location>
</feature>
<sequence length="139" mass="16320">MISYQLKLSTDMVTKYTLMITFGCLVLAFFRMVNMVNNIGSTYAIGAILTGRTSHIHKAMFIMGFGSIMDMIHLITYSSKSSWFFMKVVQFIIRVLCIVFEIVTILSLHCYWEYDEEMKKQPQKTWFQHKLGQMKNIFQ</sequence>
<evidence type="ECO:0000313" key="3">
    <source>
        <dbReference type="Proteomes" id="UP001154329"/>
    </source>
</evidence>
<dbReference type="Proteomes" id="UP001154329">
    <property type="component" value="Chromosome 1"/>
</dbReference>